<organism evidence="1 2">
    <name type="scientific">Xenotaenia resolanae</name>
    <dbReference type="NCBI Taxonomy" id="208358"/>
    <lineage>
        <taxon>Eukaryota</taxon>
        <taxon>Metazoa</taxon>
        <taxon>Chordata</taxon>
        <taxon>Craniata</taxon>
        <taxon>Vertebrata</taxon>
        <taxon>Euteleostomi</taxon>
        <taxon>Actinopterygii</taxon>
        <taxon>Neopterygii</taxon>
        <taxon>Teleostei</taxon>
        <taxon>Neoteleostei</taxon>
        <taxon>Acanthomorphata</taxon>
        <taxon>Ovalentaria</taxon>
        <taxon>Atherinomorphae</taxon>
        <taxon>Cyprinodontiformes</taxon>
        <taxon>Goodeidae</taxon>
        <taxon>Xenotaenia</taxon>
    </lineage>
</organism>
<proteinExistence type="predicted"/>
<evidence type="ECO:0000313" key="1">
    <source>
        <dbReference type="EMBL" id="MEQ2275672.1"/>
    </source>
</evidence>
<sequence length="103" mass="11953">MANIFFTLSGERKLWNNKKKTSESLFNCNLHFFSKYPHKSKYSKGAAVIRGLADLIKLLSLVDRQETWPQQGSCQLKRRKDCKTEVNQLCFISGVSPNKMRRL</sequence>
<name>A0ABV0X1A1_9TELE</name>
<accession>A0ABV0X1A1</accession>
<protein>
    <submittedName>
        <fullName evidence="1">Uncharacterized protein</fullName>
    </submittedName>
</protein>
<dbReference type="Proteomes" id="UP001444071">
    <property type="component" value="Unassembled WGS sequence"/>
</dbReference>
<evidence type="ECO:0000313" key="2">
    <source>
        <dbReference type="Proteomes" id="UP001444071"/>
    </source>
</evidence>
<reference evidence="1 2" key="1">
    <citation type="submission" date="2021-06" db="EMBL/GenBank/DDBJ databases">
        <authorList>
            <person name="Palmer J.M."/>
        </authorList>
    </citation>
    <scope>NUCLEOTIDE SEQUENCE [LARGE SCALE GENOMIC DNA]</scope>
    <source>
        <strain evidence="1 2">XR_2019</strain>
        <tissue evidence="1">Muscle</tissue>
    </source>
</reference>
<keyword evidence="2" id="KW-1185">Reference proteome</keyword>
<dbReference type="EMBL" id="JAHRIM010082376">
    <property type="protein sequence ID" value="MEQ2275672.1"/>
    <property type="molecule type" value="Genomic_DNA"/>
</dbReference>
<comment type="caution">
    <text evidence="1">The sequence shown here is derived from an EMBL/GenBank/DDBJ whole genome shotgun (WGS) entry which is preliminary data.</text>
</comment>
<gene>
    <name evidence="1" type="ORF">XENORESO_006932</name>
</gene>